<dbReference type="PANTHER" id="PTHR21501:SF1">
    <property type="entry name" value="PROTEIN FAM-161"/>
    <property type="match status" value="1"/>
</dbReference>
<dbReference type="PANTHER" id="PTHR21501">
    <property type="entry name" value="PROTEIN FAM-161"/>
    <property type="match status" value="1"/>
</dbReference>
<feature type="compositionally biased region" description="Polar residues" evidence="4">
    <location>
        <begin position="8"/>
        <end position="19"/>
    </location>
</feature>
<feature type="domain" description="EF-hand" evidence="5">
    <location>
        <begin position="431"/>
        <end position="466"/>
    </location>
</feature>
<keyword evidence="7" id="KW-1185">Reference proteome</keyword>
<feature type="compositionally biased region" description="Basic and acidic residues" evidence="4">
    <location>
        <begin position="771"/>
        <end position="844"/>
    </location>
</feature>
<organism evidence="6 7">
    <name type="scientific">Stentor coeruleus</name>
    <dbReference type="NCBI Taxonomy" id="5963"/>
    <lineage>
        <taxon>Eukaryota</taxon>
        <taxon>Sar</taxon>
        <taxon>Alveolata</taxon>
        <taxon>Ciliophora</taxon>
        <taxon>Postciliodesmatophora</taxon>
        <taxon>Heterotrichea</taxon>
        <taxon>Heterotrichida</taxon>
        <taxon>Stentoridae</taxon>
        <taxon>Stentor</taxon>
    </lineage>
</organism>
<dbReference type="InterPro" id="IPR019579">
    <property type="entry name" value="FAM161A/B"/>
</dbReference>
<protein>
    <recommendedName>
        <fullName evidence="5">EF-hand domain-containing protein</fullName>
    </recommendedName>
</protein>
<evidence type="ECO:0000313" key="7">
    <source>
        <dbReference type="Proteomes" id="UP000187209"/>
    </source>
</evidence>
<dbReference type="EMBL" id="MPUH01001124">
    <property type="protein sequence ID" value="OMJ70099.1"/>
    <property type="molecule type" value="Genomic_DNA"/>
</dbReference>
<evidence type="ECO:0000256" key="1">
    <source>
        <dbReference type="ARBA" id="ARBA00006663"/>
    </source>
</evidence>
<evidence type="ECO:0000313" key="6">
    <source>
        <dbReference type="EMBL" id="OMJ70099.1"/>
    </source>
</evidence>
<feature type="region of interest" description="Disordered" evidence="4">
    <location>
        <begin position="124"/>
        <end position="143"/>
    </location>
</feature>
<name>A0A1R2B008_9CILI</name>
<dbReference type="InterPro" id="IPR051655">
    <property type="entry name" value="FAM161"/>
</dbReference>
<feature type="domain" description="EF-hand" evidence="5">
    <location>
        <begin position="170"/>
        <end position="205"/>
    </location>
</feature>
<dbReference type="GO" id="GO:0005929">
    <property type="term" value="C:cilium"/>
    <property type="evidence" value="ECO:0007669"/>
    <property type="project" value="TreeGrafter"/>
</dbReference>
<evidence type="ECO:0000259" key="5">
    <source>
        <dbReference type="PROSITE" id="PS50222"/>
    </source>
</evidence>
<dbReference type="SUPFAM" id="SSF47473">
    <property type="entry name" value="EF-hand"/>
    <property type="match status" value="2"/>
</dbReference>
<gene>
    <name evidence="6" type="ORF">SteCoe_31992</name>
</gene>
<dbReference type="GO" id="GO:0005856">
    <property type="term" value="C:cytoskeleton"/>
    <property type="evidence" value="ECO:0007669"/>
    <property type="project" value="UniProtKB-ARBA"/>
</dbReference>
<comment type="caution">
    <text evidence="6">The sequence shown here is derived from an EMBL/GenBank/DDBJ whole genome shotgun (WGS) entry which is preliminary data.</text>
</comment>
<feature type="compositionally biased region" description="Basic and acidic residues" evidence="4">
    <location>
        <begin position="737"/>
        <end position="763"/>
    </location>
</feature>
<feature type="region of interest" description="Disordered" evidence="4">
    <location>
        <begin position="683"/>
        <end position="705"/>
    </location>
</feature>
<dbReference type="Proteomes" id="UP000187209">
    <property type="component" value="Unassembled WGS sequence"/>
</dbReference>
<dbReference type="GO" id="GO:0044782">
    <property type="term" value="P:cilium organization"/>
    <property type="evidence" value="ECO:0007669"/>
    <property type="project" value="TreeGrafter"/>
</dbReference>
<reference evidence="6 7" key="1">
    <citation type="submission" date="2016-11" db="EMBL/GenBank/DDBJ databases">
        <title>The macronuclear genome of Stentor coeruleus: a giant cell with tiny introns.</title>
        <authorList>
            <person name="Slabodnick M."/>
            <person name="Ruby J.G."/>
            <person name="Reiff S.B."/>
            <person name="Swart E.C."/>
            <person name="Gosai S."/>
            <person name="Prabakaran S."/>
            <person name="Witkowska E."/>
            <person name="Larue G.E."/>
            <person name="Fisher S."/>
            <person name="Freeman R.M."/>
            <person name="Gunawardena J."/>
            <person name="Chu W."/>
            <person name="Stover N.A."/>
            <person name="Gregory B.D."/>
            <person name="Nowacki M."/>
            <person name="Derisi J."/>
            <person name="Roy S.W."/>
            <person name="Marshall W.F."/>
            <person name="Sood P."/>
        </authorList>
    </citation>
    <scope>NUCLEOTIDE SEQUENCE [LARGE SCALE GENOMIC DNA]</scope>
    <source>
        <strain evidence="6">WM001</strain>
    </source>
</reference>
<dbReference type="OrthoDB" id="297644at2759"/>
<feature type="region of interest" description="Disordered" evidence="4">
    <location>
        <begin position="7"/>
        <end position="65"/>
    </location>
</feature>
<feature type="compositionally biased region" description="Polar residues" evidence="4">
    <location>
        <begin position="866"/>
        <end position="879"/>
    </location>
</feature>
<accession>A0A1R2B008</accession>
<feature type="region of interest" description="Disordered" evidence="4">
    <location>
        <begin position="719"/>
        <end position="844"/>
    </location>
</feature>
<feature type="region of interest" description="Disordered" evidence="4">
    <location>
        <begin position="858"/>
        <end position="879"/>
    </location>
</feature>
<dbReference type="GO" id="GO:0005509">
    <property type="term" value="F:calcium ion binding"/>
    <property type="evidence" value="ECO:0007669"/>
    <property type="project" value="InterPro"/>
</dbReference>
<comment type="similarity">
    <text evidence="1">Belongs to the FAM161 family.</text>
</comment>
<proteinExistence type="inferred from homology"/>
<dbReference type="PROSITE" id="PS50222">
    <property type="entry name" value="EF_HAND_2"/>
    <property type="match status" value="2"/>
</dbReference>
<keyword evidence="2" id="KW-0106">Calcium</keyword>
<dbReference type="PROSITE" id="PS00018">
    <property type="entry name" value="EF_HAND_1"/>
    <property type="match status" value="1"/>
</dbReference>
<evidence type="ECO:0000256" key="2">
    <source>
        <dbReference type="ARBA" id="ARBA00022837"/>
    </source>
</evidence>
<sequence length="918" mass="108065">MSIFKNIISEQNESSTPTRVSFGGGYQMPKQSTSNKVLFTPSFEAPTHKTKTLAEPPNPSSKTDLLSSIDKEIFKLRSDSNKVAEFRVKFAADFPTSNLNNLEEIEKLRLLHQEKLKAIEAEYKKHKENSQQQPKSDPLKDYQNYKAAKKPMKNRYENDDIEENIEIPGEKETLLKWIFNKIDTNRSGLIEKHEMLEEICQNQELRKYFGIDENEDMIEEIERLVPADFLSQKDFMRFFLSIRTIGEKQFGDEKNKIGEGDMKKVFRSPKSVVKEYPIVVLNDRQLGYLEKVFQETDIHGDMTIQKFEYLQSLRTDDDVIKILQCNAVEISPNHFVSLEEILDRIQDSEDLYEYITYSQFLNYFYIFFPKKNWLPEEISKKPLLDSLYIQILQDIFDSLPRKTKGMVSTKVFIDNLKDDPQVQEFINIEVRKNENFGQILKKIDKESAAEISWEDFIDYFTEKGKPALKTQESTLVNRGNYYALKDDFSKVEEKKETSPKRQKFKYEFIDSIKEKDKKQKNTMKFTVPEPFDFDAREKQKAKSIRQTKFEQYINEKIQEEDNHIKYRPKANPVPAEVMIPKYNSLLAAQEARRNEVKQNSKKITKDREKPFEFYIREMNKPKPEEIKEEPYVFKAKVPPPSNSIPLYEQMSRKLEEERKSRIEIAAKKALEEAKLPARMERYAKGDKNLSVPPPSQSTFKAKKPPDFTKLWDSFGKSLDKKKQSFQPTVAKEFNFGESKKRSIKDENDIDDELMRKGFNEMMKKKNLNLDPPKDLPKPTKKQQETEESAKKRREEFNKEKEEQLKRKEQEKAREDEEKKRFEDKKAREDEENRKKALEGKERIREMDEKYLEQKKKMLESVGNRPKISSTISSEYSKTNSQPRSLTLIKQKMLARGILAENIIGESDNFINIIAEDLV</sequence>
<dbReference type="InterPro" id="IPR011992">
    <property type="entry name" value="EF-hand-dom_pair"/>
</dbReference>
<dbReference type="InterPro" id="IPR002048">
    <property type="entry name" value="EF_hand_dom"/>
</dbReference>
<dbReference type="Pfam" id="PF10595">
    <property type="entry name" value="FAM161A_B"/>
    <property type="match status" value="1"/>
</dbReference>
<evidence type="ECO:0000256" key="4">
    <source>
        <dbReference type="SAM" id="MobiDB-lite"/>
    </source>
</evidence>
<keyword evidence="3" id="KW-0175">Coiled coil</keyword>
<dbReference type="Gene3D" id="1.10.238.10">
    <property type="entry name" value="EF-hand"/>
    <property type="match status" value="1"/>
</dbReference>
<evidence type="ECO:0000256" key="3">
    <source>
        <dbReference type="ARBA" id="ARBA00023054"/>
    </source>
</evidence>
<dbReference type="AlphaFoldDB" id="A0A1R2B008"/>
<dbReference type="InterPro" id="IPR018247">
    <property type="entry name" value="EF_Hand_1_Ca_BS"/>
</dbReference>